<dbReference type="Proteomes" id="UP000646365">
    <property type="component" value="Unassembled WGS sequence"/>
</dbReference>
<name>A0A8J2YTD3_9PROT</name>
<sequence>MANSTSDAQLDRRSSLLSIVGFWAFYFLLNTLRWAIEGAPDQLSAMGRRAVVSLFGIGFTFILYLVLRRFERSRMHVLVTVAFLASVPVSIAYAAVNYAAFYIVRPSEKVLQEIARYPSEHMGPGAMIGDSAVTWYFFIASWAVLHVALMYASRVRQAERRAARYRTEAQAAQLRALRYQINPHFLFNTLNSLSTLVLRGRTDEAERMITNLAAFFRASLTADPAEDVPLAEEIRMQQLYLDIEKVRFPDRLLARFEIAPEAAGASVPGLILQPLVENAIKYGVSRSSRPVTVAIRAHGEAGRLHLTVEDDGGTSSEPVAAEADGHGVGLRNVCDRLAARFDGNAECRYGARPGGGFRVDLVLPLRPA</sequence>
<feature type="domain" description="Histidine kinase/HSP90-like ATPase" evidence="2">
    <location>
        <begin position="270"/>
        <end position="366"/>
    </location>
</feature>
<keyword evidence="1" id="KW-1133">Transmembrane helix</keyword>
<dbReference type="RefSeq" id="WP_189046236.1">
    <property type="nucleotide sequence ID" value="NZ_BMJQ01000006.1"/>
</dbReference>
<evidence type="ECO:0000259" key="3">
    <source>
        <dbReference type="Pfam" id="PF06580"/>
    </source>
</evidence>
<gene>
    <name evidence="4" type="ORF">GCM10011611_25480</name>
</gene>
<dbReference type="InterPro" id="IPR003594">
    <property type="entry name" value="HATPase_dom"/>
</dbReference>
<comment type="caution">
    <text evidence="4">The sequence shown here is derived from an EMBL/GenBank/DDBJ whole genome shotgun (WGS) entry which is preliminary data.</text>
</comment>
<dbReference type="EMBL" id="BMJQ01000006">
    <property type="protein sequence ID" value="GGF18463.1"/>
    <property type="molecule type" value="Genomic_DNA"/>
</dbReference>
<dbReference type="SUPFAM" id="SSF55874">
    <property type="entry name" value="ATPase domain of HSP90 chaperone/DNA topoisomerase II/histidine kinase"/>
    <property type="match status" value="1"/>
</dbReference>
<dbReference type="Pfam" id="PF06580">
    <property type="entry name" value="His_kinase"/>
    <property type="match status" value="1"/>
</dbReference>
<dbReference type="PANTHER" id="PTHR34220:SF7">
    <property type="entry name" value="SENSOR HISTIDINE KINASE YPDA"/>
    <property type="match status" value="1"/>
</dbReference>
<keyword evidence="5" id="KW-1185">Reference proteome</keyword>
<feature type="transmembrane region" description="Helical" evidence="1">
    <location>
        <begin position="79"/>
        <end position="104"/>
    </location>
</feature>
<feature type="domain" description="Signal transduction histidine kinase internal region" evidence="3">
    <location>
        <begin position="172"/>
        <end position="252"/>
    </location>
</feature>
<dbReference type="InterPro" id="IPR010559">
    <property type="entry name" value="Sig_transdc_His_kin_internal"/>
</dbReference>
<feature type="transmembrane region" description="Helical" evidence="1">
    <location>
        <begin position="16"/>
        <end position="36"/>
    </location>
</feature>
<accession>A0A8J2YTD3</accession>
<keyword evidence="1" id="KW-0812">Transmembrane</keyword>
<feature type="transmembrane region" description="Helical" evidence="1">
    <location>
        <begin position="133"/>
        <end position="152"/>
    </location>
</feature>
<dbReference type="Pfam" id="PF02518">
    <property type="entry name" value="HATPase_c"/>
    <property type="match status" value="1"/>
</dbReference>
<evidence type="ECO:0000313" key="4">
    <source>
        <dbReference type="EMBL" id="GGF18463.1"/>
    </source>
</evidence>
<evidence type="ECO:0000259" key="2">
    <source>
        <dbReference type="Pfam" id="PF02518"/>
    </source>
</evidence>
<dbReference type="InterPro" id="IPR050640">
    <property type="entry name" value="Bact_2-comp_sensor_kinase"/>
</dbReference>
<protein>
    <recommendedName>
        <fullName evidence="6">Sensor histidine kinase</fullName>
    </recommendedName>
</protein>
<dbReference type="InterPro" id="IPR036890">
    <property type="entry name" value="HATPase_C_sf"/>
</dbReference>
<organism evidence="4 5">
    <name type="scientific">Aliidongia dinghuensis</name>
    <dbReference type="NCBI Taxonomy" id="1867774"/>
    <lineage>
        <taxon>Bacteria</taxon>
        <taxon>Pseudomonadati</taxon>
        <taxon>Pseudomonadota</taxon>
        <taxon>Alphaproteobacteria</taxon>
        <taxon>Rhodospirillales</taxon>
        <taxon>Dongiaceae</taxon>
        <taxon>Aliidongia</taxon>
    </lineage>
</organism>
<feature type="transmembrane region" description="Helical" evidence="1">
    <location>
        <begin position="48"/>
        <end position="67"/>
    </location>
</feature>
<evidence type="ECO:0008006" key="6">
    <source>
        <dbReference type="Google" id="ProtNLM"/>
    </source>
</evidence>
<reference evidence="4" key="2">
    <citation type="submission" date="2020-09" db="EMBL/GenBank/DDBJ databases">
        <authorList>
            <person name="Sun Q."/>
            <person name="Zhou Y."/>
        </authorList>
    </citation>
    <scope>NUCLEOTIDE SEQUENCE</scope>
    <source>
        <strain evidence="4">CGMCC 1.15725</strain>
    </source>
</reference>
<dbReference type="GO" id="GO:0000155">
    <property type="term" value="F:phosphorelay sensor kinase activity"/>
    <property type="evidence" value="ECO:0007669"/>
    <property type="project" value="InterPro"/>
</dbReference>
<reference evidence="4" key="1">
    <citation type="journal article" date="2014" name="Int. J. Syst. Evol. Microbiol.">
        <title>Complete genome sequence of Corynebacterium casei LMG S-19264T (=DSM 44701T), isolated from a smear-ripened cheese.</title>
        <authorList>
            <consortium name="US DOE Joint Genome Institute (JGI-PGF)"/>
            <person name="Walter F."/>
            <person name="Albersmeier A."/>
            <person name="Kalinowski J."/>
            <person name="Ruckert C."/>
        </authorList>
    </citation>
    <scope>NUCLEOTIDE SEQUENCE</scope>
    <source>
        <strain evidence="4">CGMCC 1.15725</strain>
    </source>
</reference>
<dbReference type="PANTHER" id="PTHR34220">
    <property type="entry name" value="SENSOR HISTIDINE KINASE YPDA"/>
    <property type="match status" value="1"/>
</dbReference>
<evidence type="ECO:0000313" key="5">
    <source>
        <dbReference type="Proteomes" id="UP000646365"/>
    </source>
</evidence>
<keyword evidence="1" id="KW-0472">Membrane</keyword>
<dbReference type="Gene3D" id="3.30.565.10">
    <property type="entry name" value="Histidine kinase-like ATPase, C-terminal domain"/>
    <property type="match status" value="1"/>
</dbReference>
<dbReference type="AlphaFoldDB" id="A0A8J2YTD3"/>
<evidence type="ECO:0000256" key="1">
    <source>
        <dbReference type="SAM" id="Phobius"/>
    </source>
</evidence>
<dbReference type="GO" id="GO:0016020">
    <property type="term" value="C:membrane"/>
    <property type="evidence" value="ECO:0007669"/>
    <property type="project" value="InterPro"/>
</dbReference>
<proteinExistence type="predicted"/>